<organism evidence="1 2">
    <name type="scientific">Roseinatronobacter thiooxidans</name>
    <dbReference type="NCBI Taxonomy" id="121821"/>
    <lineage>
        <taxon>Bacteria</taxon>
        <taxon>Pseudomonadati</taxon>
        <taxon>Pseudomonadota</taxon>
        <taxon>Alphaproteobacteria</taxon>
        <taxon>Rhodobacterales</taxon>
        <taxon>Paracoccaceae</taxon>
        <taxon>Roseinatronobacter</taxon>
    </lineage>
</organism>
<dbReference type="Pfam" id="PF07277">
    <property type="entry name" value="SapC"/>
    <property type="match status" value="1"/>
</dbReference>
<name>A0A2W7QC10_9RHOB</name>
<dbReference type="STRING" id="121821.GCA_001870675_01138"/>
<reference evidence="1 2" key="1">
    <citation type="submission" date="2018-06" db="EMBL/GenBank/DDBJ databases">
        <title>Genomic Encyclopedia of Archaeal and Bacterial Type Strains, Phase II (KMG-II): from individual species to whole genera.</title>
        <authorList>
            <person name="Goeker M."/>
        </authorList>
    </citation>
    <scope>NUCLEOTIDE SEQUENCE [LARGE SCALE GENOMIC DNA]</scope>
    <source>
        <strain evidence="1 2">DSM 13087</strain>
    </source>
</reference>
<dbReference type="InterPro" id="IPR010836">
    <property type="entry name" value="SapC"/>
</dbReference>
<proteinExistence type="predicted"/>
<evidence type="ECO:0000313" key="2">
    <source>
        <dbReference type="Proteomes" id="UP000249364"/>
    </source>
</evidence>
<dbReference type="RefSeq" id="WP_084386250.1">
    <property type="nucleotide sequence ID" value="NZ_MEHT01000018.1"/>
</dbReference>
<sequence length="226" mass="25507">MFERAVVLDKQKHQHLRFQEVSSFKYASSTTAAPIAASEFSKVAREFPIAFAREGRFLPVVFLGLHQGRNSCVSEDGRWTADYIPAHLRRYPFVLGDQGNGEDFFVMADLRGLYSGFEGEPVFPEDGNWKDGVLGRAEQFLISFERELKATQELVRPLQDADVLVNKTITLSRADEIVARVSNVSVVDPDRIAALDDATLAAWVRSGLMRLVHLHIESQRNWERLG</sequence>
<dbReference type="Proteomes" id="UP000249364">
    <property type="component" value="Unassembled WGS sequence"/>
</dbReference>
<dbReference type="EMBL" id="QKZQ01000006">
    <property type="protein sequence ID" value="PZX45703.1"/>
    <property type="molecule type" value="Genomic_DNA"/>
</dbReference>
<protein>
    <submittedName>
        <fullName evidence="1">SapC protein</fullName>
    </submittedName>
</protein>
<dbReference type="AlphaFoldDB" id="A0A2W7QC10"/>
<gene>
    <name evidence="1" type="ORF">LY56_01728</name>
</gene>
<comment type="caution">
    <text evidence="1">The sequence shown here is derived from an EMBL/GenBank/DDBJ whole genome shotgun (WGS) entry which is preliminary data.</text>
</comment>
<keyword evidence="2" id="KW-1185">Reference proteome</keyword>
<accession>A0A2W7QC10</accession>
<evidence type="ECO:0000313" key="1">
    <source>
        <dbReference type="EMBL" id="PZX45703.1"/>
    </source>
</evidence>
<dbReference type="OrthoDB" id="9806524at2"/>